<comment type="caution">
    <text evidence="1">The sequence shown here is derived from an EMBL/GenBank/DDBJ whole genome shotgun (WGS) entry which is preliminary data.</text>
</comment>
<evidence type="ECO:0000313" key="1">
    <source>
        <dbReference type="EMBL" id="MFC0687671.1"/>
    </source>
</evidence>
<dbReference type="EMBL" id="JBHLTM010000090">
    <property type="protein sequence ID" value="MFC0687671.1"/>
    <property type="molecule type" value="Genomic_DNA"/>
</dbReference>
<dbReference type="InterPro" id="IPR049807">
    <property type="entry name" value="DpdD-like"/>
</dbReference>
<dbReference type="NCBIfam" id="NF041061">
    <property type="entry name" value="DpdD"/>
    <property type="match status" value="1"/>
</dbReference>
<accession>A0ABV6SEJ2</accession>
<reference evidence="1 2" key="1">
    <citation type="submission" date="2024-09" db="EMBL/GenBank/DDBJ databases">
        <authorList>
            <person name="Sun Q."/>
            <person name="Mori K."/>
        </authorList>
    </citation>
    <scope>NUCLEOTIDE SEQUENCE [LARGE SCALE GENOMIC DNA]</scope>
    <source>
        <strain evidence="1 2">CICC 11035S</strain>
    </source>
</reference>
<dbReference type="RefSeq" id="WP_267222262.1">
    <property type="nucleotide sequence ID" value="NZ_JAPCWC010000014.1"/>
</dbReference>
<organism evidence="1 2">
    <name type="scientific">Novosphingobium clariflavum</name>
    <dbReference type="NCBI Taxonomy" id="2029884"/>
    <lineage>
        <taxon>Bacteria</taxon>
        <taxon>Pseudomonadati</taxon>
        <taxon>Pseudomonadota</taxon>
        <taxon>Alphaproteobacteria</taxon>
        <taxon>Sphingomonadales</taxon>
        <taxon>Sphingomonadaceae</taxon>
        <taxon>Novosphingobium</taxon>
    </lineage>
</organism>
<dbReference type="Proteomes" id="UP001589858">
    <property type="component" value="Unassembled WGS sequence"/>
</dbReference>
<gene>
    <name evidence="1" type="primary">dpdD</name>
    <name evidence="1" type="ORF">ACFFF8_24080</name>
</gene>
<protein>
    <submittedName>
        <fullName evidence="1">Protein DpdD</fullName>
    </submittedName>
</protein>
<keyword evidence="2" id="KW-1185">Reference proteome</keyword>
<sequence>MIGPNFDAARAVLADLVALQPCASASNEIAALCADVTQSVISETFPGALVPVIDSAGSMQIDVAVPTMSDWRRLKPVLLAFAGPTLTGFDGVPEPFAAIDPIGARLQLAAPAVTAIMRLPADDRARVAALRAVLRARDTLACAPELQRSAPVPTSWLLARFQDYLNVGGRDAATGILDRLRSELRLDALNVKFLEVQLLAVFEDWAAIVDLPEFPSLCVARRTPAITAILLEALYQTHIAGPFDAVNVAETRAAFESSVQSFVQSMSIAAAPAGLRIGGWRLLGLETLSDPDRQDLFAILADRAQDLGWIADLLPAQAPLAPQGVEVAAPIDAAREALVQADAVDSIDLLADAMAAMARLSPDELALLRETMPFRPIVQATDELANIAPPTSWIAWLDRAGDPAFANALDIARRGKDEWEIGASTGDPVAVRALVAALEKVQGDELAAGRTTQALPYLVAWLQRDDEFPRAALSPVYGGLLTLFALGSARGATIYDSSQVLVEGLLASGLGQKAYRDLIADIDEIAGDGFGVDMIYWVLGLVESFMNAATPDASARETFLHRILARIVPIYGRLTRIQQIAVRLLSSELGWSPPGTPVTDVEPADDGLASRLAGLRIAIYSLTESSSRQAKAVLEEISPSVTVDTNADHGGSPRLRALAENSDLFVMTWLSAKHAATDFIREHRGSRTLLYSRGKGFSSIVRAIEAHLSKKA</sequence>
<evidence type="ECO:0000313" key="2">
    <source>
        <dbReference type="Proteomes" id="UP001589858"/>
    </source>
</evidence>
<name>A0ABV6SEJ2_9SPHN</name>
<proteinExistence type="predicted"/>